<reference evidence="2 3" key="1">
    <citation type="submission" date="2014-11" db="EMBL/GenBank/DDBJ databases">
        <authorList>
            <person name="Zhu J."/>
            <person name="Qi W."/>
            <person name="Song R."/>
        </authorList>
    </citation>
    <scope>NUCLEOTIDE SEQUENCE [LARGE SCALE GENOMIC DNA]</scope>
</reference>
<name>A0A0G4FQK9_VITBC</name>
<proteinExistence type="predicted"/>
<protein>
    <submittedName>
        <fullName evidence="2">Uncharacterized protein</fullName>
    </submittedName>
</protein>
<evidence type="ECO:0000313" key="3">
    <source>
        <dbReference type="Proteomes" id="UP000041254"/>
    </source>
</evidence>
<dbReference type="VEuPathDB" id="CryptoDB:Vbra_531"/>
<feature type="compositionally biased region" description="Basic and acidic residues" evidence="1">
    <location>
        <begin position="212"/>
        <end position="238"/>
    </location>
</feature>
<organism evidence="2 3">
    <name type="scientific">Vitrella brassicaformis (strain CCMP3155)</name>
    <dbReference type="NCBI Taxonomy" id="1169540"/>
    <lineage>
        <taxon>Eukaryota</taxon>
        <taxon>Sar</taxon>
        <taxon>Alveolata</taxon>
        <taxon>Colpodellida</taxon>
        <taxon>Vitrellaceae</taxon>
        <taxon>Vitrella</taxon>
    </lineage>
</organism>
<evidence type="ECO:0000313" key="2">
    <source>
        <dbReference type="EMBL" id="CEM16724.1"/>
    </source>
</evidence>
<dbReference type="PhylomeDB" id="A0A0G4FQK9"/>
<gene>
    <name evidence="2" type="ORF">Vbra_531</name>
</gene>
<dbReference type="EMBL" id="CDMY01000481">
    <property type="protein sequence ID" value="CEM16724.1"/>
    <property type="molecule type" value="Genomic_DNA"/>
</dbReference>
<dbReference type="Proteomes" id="UP000041254">
    <property type="component" value="Unassembled WGS sequence"/>
</dbReference>
<feature type="region of interest" description="Disordered" evidence="1">
    <location>
        <begin position="207"/>
        <end position="238"/>
    </location>
</feature>
<dbReference type="InParanoid" id="A0A0G4FQK9"/>
<sequence length="238" mass="24972">MLKNKSTNFSIMKAADGTRAAVTQQTTLAITRDTEGPLSDVSVTDMDVPPLSGTLALHAGGKKGVETALTERNFGVTQNGPVTIDQQVINNVVADGLEVGQSGDLMLVGRFDITHKSDLVVPHADGSTTVHVATEGKVFPHTKGPSTHPTTITVTAVGYAAMEEGGTTITPTGGVLSYTYTITGNRDLTVVLKTSTMDPMLASLSAPVANGYKKEGSDADSDKQDWGDTVRRDPQDVE</sequence>
<dbReference type="AlphaFoldDB" id="A0A0G4FQK9"/>
<accession>A0A0G4FQK9</accession>
<keyword evidence="3" id="KW-1185">Reference proteome</keyword>
<evidence type="ECO:0000256" key="1">
    <source>
        <dbReference type="SAM" id="MobiDB-lite"/>
    </source>
</evidence>